<protein>
    <recommendedName>
        <fullName evidence="3">DUF4145 domain-containing protein</fullName>
    </recommendedName>
</protein>
<dbReference type="Proteomes" id="UP000228987">
    <property type="component" value="Unassembled WGS sequence"/>
</dbReference>
<reference evidence="2" key="1">
    <citation type="submission" date="2017-08" db="EMBL/GenBank/DDBJ databases">
        <title>A dynamic microbial community with high functional redundancy inhabits the cold, oxic subseafloor aquifer.</title>
        <authorList>
            <person name="Tully B.J."/>
            <person name="Wheat C.G."/>
            <person name="Glazer B.T."/>
            <person name="Huber J.A."/>
        </authorList>
    </citation>
    <scope>NUCLEOTIDE SEQUENCE [LARGE SCALE GENOMIC DNA]</scope>
</reference>
<name>A0A2A5CIU2_9GAMM</name>
<evidence type="ECO:0008006" key="3">
    <source>
        <dbReference type="Google" id="ProtNLM"/>
    </source>
</evidence>
<dbReference type="AlphaFoldDB" id="A0A2A5CIU2"/>
<evidence type="ECO:0000313" key="1">
    <source>
        <dbReference type="EMBL" id="PCJ43360.1"/>
    </source>
</evidence>
<organism evidence="1 2">
    <name type="scientific">SAR86 cluster bacterium</name>
    <dbReference type="NCBI Taxonomy" id="2030880"/>
    <lineage>
        <taxon>Bacteria</taxon>
        <taxon>Pseudomonadati</taxon>
        <taxon>Pseudomonadota</taxon>
        <taxon>Gammaproteobacteria</taxon>
        <taxon>SAR86 cluster</taxon>
    </lineage>
</organism>
<accession>A0A2A5CIU2</accession>
<dbReference type="EMBL" id="NVWI01000001">
    <property type="protein sequence ID" value="PCJ43360.1"/>
    <property type="molecule type" value="Genomic_DNA"/>
</dbReference>
<evidence type="ECO:0000313" key="2">
    <source>
        <dbReference type="Proteomes" id="UP000228987"/>
    </source>
</evidence>
<proteinExistence type="predicted"/>
<sequence>MKHTLSLFENSIDSLNESLKTFERAKNGGVRQYKFAILNFCQFAELLFKYFAWKAEPDKIIYKTKSGHEKSIDLWKSLKILSTKGVEVDDQLRSDLEWIKKIRNDIEHYEFSFEVEEIELFSGKILSSIIKYASEYQDLELIWHVDDDSKETIVYLAKNYDDKLNVALAVVQQEEDLDSAECLSNGGIETYWRKYDCPDCNNSTLISNNASDTGYKCVFCGNDDSDEMEIECDSCSNLWEKSELSYYDYTGEGHFRYMCPVCLHHPDYVKDD</sequence>
<gene>
    <name evidence="1" type="ORF">COA71_00360</name>
</gene>
<comment type="caution">
    <text evidence="1">The sequence shown here is derived from an EMBL/GenBank/DDBJ whole genome shotgun (WGS) entry which is preliminary data.</text>
</comment>